<evidence type="ECO:0000256" key="5">
    <source>
        <dbReference type="ARBA" id="ARBA00022605"/>
    </source>
</evidence>
<keyword evidence="7" id="KW-0378">Hydrolase</keyword>
<dbReference type="InterPro" id="IPR050582">
    <property type="entry name" value="HAD-like_SerB"/>
</dbReference>
<comment type="catalytic activity">
    <reaction evidence="10">
        <text>O-phospho-L-serine + H2O = L-serine + phosphate</text>
        <dbReference type="Rhea" id="RHEA:21208"/>
        <dbReference type="ChEBI" id="CHEBI:15377"/>
        <dbReference type="ChEBI" id="CHEBI:33384"/>
        <dbReference type="ChEBI" id="CHEBI:43474"/>
        <dbReference type="ChEBI" id="CHEBI:57524"/>
        <dbReference type="EC" id="3.1.3.3"/>
    </reaction>
</comment>
<evidence type="ECO:0000256" key="3">
    <source>
        <dbReference type="ARBA" id="ARBA00009184"/>
    </source>
</evidence>
<evidence type="ECO:0000313" key="12">
    <source>
        <dbReference type="EMBL" id="GMA41072.1"/>
    </source>
</evidence>
<comment type="catalytic activity">
    <reaction evidence="11">
        <text>O-phospho-D-serine + H2O = D-serine + phosphate</text>
        <dbReference type="Rhea" id="RHEA:24873"/>
        <dbReference type="ChEBI" id="CHEBI:15377"/>
        <dbReference type="ChEBI" id="CHEBI:35247"/>
        <dbReference type="ChEBI" id="CHEBI:43474"/>
        <dbReference type="ChEBI" id="CHEBI:58680"/>
        <dbReference type="EC" id="3.1.3.3"/>
    </reaction>
</comment>
<comment type="pathway">
    <text evidence="2">Amino-acid biosynthesis; L-serine biosynthesis; L-serine from 3-phospho-D-glycerate: step 3/3.</text>
</comment>
<dbReference type="Gene3D" id="3.40.50.1000">
    <property type="entry name" value="HAD superfamily/HAD-like"/>
    <property type="match status" value="1"/>
</dbReference>
<reference evidence="13" key="1">
    <citation type="journal article" date="2019" name="Int. J. Syst. Evol. Microbiol.">
        <title>The Global Catalogue of Microorganisms (GCM) 10K type strain sequencing project: providing services to taxonomists for standard genome sequencing and annotation.</title>
        <authorList>
            <consortium name="The Broad Institute Genomics Platform"/>
            <consortium name="The Broad Institute Genome Sequencing Center for Infectious Disease"/>
            <person name="Wu L."/>
            <person name="Ma J."/>
        </authorList>
    </citation>
    <scope>NUCLEOTIDE SEQUENCE [LARGE SCALE GENOMIC DNA]</scope>
    <source>
        <strain evidence="13">NBRC 113072</strain>
    </source>
</reference>
<gene>
    <name evidence="12" type="ORF">GCM10025883_31170</name>
</gene>
<evidence type="ECO:0000256" key="9">
    <source>
        <dbReference type="ARBA" id="ARBA00023299"/>
    </source>
</evidence>
<dbReference type="PANTHER" id="PTHR43344">
    <property type="entry name" value="PHOSPHOSERINE PHOSPHATASE"/>
    <property type="match status" value="1"/>
</dbReference>
<evidence type="ECO:0000256" key="4">
    <source>
        <dbReference type="ARBA" id="ARBA00012640"/>
    </source>
</evidence>
<dbReference type="NCBIfam" id="TIGR01488">
    <property type="entry name" value="HAD-SF-IB"/>
    <property type="match status" value="1"/>
</dbReference>
<dbReference type="EC" id="3.1.3.3" evidence="4"/>
<keyword evidence="13" id="KW-1185">Reference proteome</keyword>
<comment type="caution">
    <text evidence="12">The sequence shown here is derived from an EMBL/GenBank/DDBJ whole genome shotgun (WGS) entry which is preliminary data.</text>
</comment>
<evidence type="ECO:0000313" key="13">
    <source>
        <dbReference type="Proteomes" id="UP001157126"/>
    </source>
</evidence>
<keyword evidence="6" id="KW-0479">Metal-binding</keyword>
<comment type="similarity">
    <text evidence="3">Belongs to the HAD-like hydrolase superfamily. SerB family.</text>
</comment>
<evidence type="ECO:0000256" key="10">
    <source>
        <dbReference type="ARBA" id="ARBA00048138"/>
    </source>
</evidence>
<dbReference type="SUPFAM" id="SSF56784">
    <property type="entry name" value="HAD-like"/>
    <property type="match status" value="1"/>
</dbReference>
<organism evidence="12 13">
    <name type="scientific">Mobilicoccus caccae</name>
    <dbReference type="NCBI Taxonomy" id="1859295"/>
    <lineage>
        <taxon>Bacteria</taxon>
        <taxon>Bacillati</taxon>
        <taxon>Actinomycetota</taxon>
        <taxon>Actinomycetes</taxon>
        <taxon>Micrococcales</taxon>
        <taxon>Dermatophilaceae</taxon>
        <taxon>Mobilicoccus</taxon>
    </lineage>
</organism>
<keyword evidence="8" id="KW-0460">Magnesium</keyword>
<keyword evidence="9" id="KW-0718">Serine biosynthesis</keyword>
<dbReference type="PANTHER" id="PTHR43344:SF2">
    <property type="entry name" value="PHOSPHOSERINE PHOSPHATASE"/>
    <property type="match status" value="1"/>
</dbReference>
<dbReference type="Pfam" id="PF12710">
    <property type="entry name" value="HAD"/>
    <property type="match status" value="1"/>
</dbReference>
<keyword evidence="5" id="KW-0028">Amino-acid biosynthesis</keyword>
<sequence>MRTAFAFDLDGTITQEELLPVMATQLNLEHEMRTLTELTLSGTIPFDDSFRLRCAILRAVPISTVQQIVSQVALAPQTLDFIQRNRDSCFVVTGNLDVWIAPIINRLGCRSFTSTGLHEGDNLIGVAHVLDKSEAIPHIRRHFDRVVAIGDSVNDIPMFFESDISVACGNVHEPAIGLQQISDYVTYDERSLCRLLNTLS</sequence>
<dbReference type="InterPro" id="IPR023214">
    <property type="entry name" value="HAD_sf"/>
</dbReference>
<dbReference type="Proteomes" id="UP001157126">
    <property type="component" value="Unassembled WGS sequence"/>
</dbReference>
<dbReference type="EMBL" id="BSUO01000001">
    <property type="protein sequence ID" value="GMA41072.1"/>
    <property type="molecule type" value="Genomic_DNA"/>
</dbReference>
<name>A0ABQ6IVA4_9MICO</name>
<proteinExistence type="inferred from homology"/>
<evidence type="ECO:0000256" key="11">
    <source>
        <dbReference type="ARBA" id="ARBA00048523"/>
    </source>
</evidence>
<dbReference type="RefSeq" id="WP_284305921.1">
    <property type="nucleotide sequence ID" value="NZ_BSUO01000001.1"/>
</dbReference>
<evidence type="ECO:0000256" key="6">
    <source>
        <dbReference type="ARBA" id="ARBA00022723"/>
    </source>
</evidence>
<evidence type="ECO:0000256" key="7">
    <source>
        <dbReference type="ARBA" id="ARBA00022801"/>
    </source>
</evidence>
<accession>A0ABQ6IVA4</accession>
<evidence type="ECO:0000256" key="8">
    <source>
        <dbReference type="ARBA" id="ARBA00022842"/>
    </source>
</evidence>
<protein>
    <recommendedName>
        <fullName evidence="4">phosphoserine phosphatase</fullName>
        <ecNumber evidence="4">3.1.3.3</ecNumber>
    </recommendedName>
</protein>
<comment type="cofactor">
    <cofactor evidence="1">
        <name>Mg(2+)</name>
        <dbReference type="ChEBI" id="CHEBI:18420"/>
    </cofactor>
</comment>
<evidence type="ECO:0000256" key="2">
    <source>
        <dbReference type="ARBA" id="ARBA00005135"/>
    </source>
</evidence>
<dbReference type="InterPro" id="IPR036412">
    <property type="entry name" value="HAD-like_sf"/>
</dbReference>
<evidence type="ECO:0000256" key="1">
    <source>
        <dbReference type="ARBA" id="ARBA00001946"/>
    </source>
</evidence>